<dbReference type="OrthoDB" id="424543at2759"/>
<feature type="compositionally biased region" description="Basic and acidic residues" evidence="1">
    <location>
        <begin position="177"/>
        <end position="197"/>
    </location>
</feature>
<name>A0A6J2K7Z0_BOMMA</name>
<gene>
    <name evidence="3" type="primary">LOC114249137</name>
</gene>
<dbReference type="GeneID" id="114249137"/>
<feature type="region of interest" description="Disordered" evidence="1">
    <location>
        <begin position="143"/>
        <end position="162"/>
    </location>
</feature>
<dbReference type="RefSeq" id="XP_028038411.1">
    <property type="nucleotide sequence ID" value="XM_028182610.1"/>
</dbReference>
<keyword evidence="2" id="KW-1185">Reference proteome</keyword>
<evidence type="ECO:0000256" key="1">
    <source>
        <dbReference type="SAM" id="MobiDB-lite"/>
    </source>
</evidence>
<protein>
    <submittedName>
        <fullName evidence="3">Uncharacterized protein LOC114249137</fullName>
    </submittedName>
</protein>
<sequence length="197" mass="22647">MLGADRGPRDRIKFKDLLTKRLSCAITQAPEPFRGRNPGGTDGYRGYCSQRCNQRHGTPQGRSADGVFEANQRVWTSAVPVSETWAATKRNVHTIQVAEMKMLRWMCGVTRLDKVRNEYVRGSLGVRDIADKMQERLRRKLLPDLPGRRPRGKPKTSWKDVVLKDKRECNAADEGVEDRAKWRSKLRKPDPNTMWDK</sequence>
<feature type="region of interest" description="Disordered" evidence="1">
    <location>
        <begin position="173"/>
        <end position="197"/>
    </location>
</feature>
<evidence type="ECO:0000313" key="2">
    <source>
        <dbReference type="Proteomes" id="UP000504629"/>
    </source>
</evidence>
<dbReference type="AlphaFoldDB" id="A0A6J2K7Z0"/>
<dbReference type="KEGG" id="bman:114249137"/>
<reference evidence="3" key="1">
    <citation type="submission" date="2025-08" db="UniProtKB">
        <authorList>
            <consortium name="RefSeq"/>
        </authorList>
    </citation>
    <scope>IDENTIFICATION</scope>
    <source>
        <tissue evidence="3">Silk gland</tissue>
    </source>
</reference>
<proteinExistence type="predicted"/>
<accession>A0A6J2K7Z0</accession>
<organism evidence="2 3">
    <name type="scientific">Bombyx mandarina</name>
    <name type="common">Wild silk moth</name>
    <name type="synonym">Wild silkworm</name>
    <dbReference type="NCBI Taxonomy" id="7092"/>
    <lineage>
        <taxon>Eukaryota</taxon>
        <taxon>Metazoa</taxon>
        <taxon>Ecdysozoa</taxon>
        <taxon>Arthropoda</taxon>
        <taxon>Hexapoda</taxon>
        <taxon>Insecta</taxon>
        <taxon>Pterygota</taxon>
        <taxon>Neoptera</taxon>
        <taxon>Endopterygota</taxon>
        <taxon>Lepidoptera</taxon>
        <taxon>Glossata</taxon>
        <taxon>Ditrysia</taxon>
        <taxon>Bombycoidea</taxon>
        <taxon>Bombycidae</taxon>
        <taxon>Bombycinae</taxon>
        <taxon>Bombyx</taxon>
    </lineage>
</organism>
<evidence type="ECO:0000313" key="3">
    <source>
        <dbReference type="RefSeq" id="XP_028038411.1"/>
    </source>
</evidence>
<dbReference type="Proteomes" id="UP000504629">
    <property type="component" value="Unplaced"/>
</dbReference>